<evidence type="ECO:0000256" key="1">
    <source>
        <dbReference type="ARBA" id="ARBA00010923"/>
    </source>
</evidence>
<evidence type="ECO:0000313" key="6">
    <source>
        <dbReference type="Proteomes" id="UP000267469"/>
    </source>
</evidence>
<feature type="domain" description="Type I restriction modification DNA specificity" evidence="4">
    <location>
        <begin position="45"/>
        <end position="193"/>
    </location>
</feature>
<name>A0A3N0F4U4_SINP1</name>
<comment type="caution">
    <text evidence="5">The sequence shown here is derived from an EMBL/GenBank/DDBJ whole genome shotgun (WGS) entry which is preliminary data.</text>
</comment>
<keyword evidence="3" id="KW-0238">DNA-binding</keyword>
<feature type="domain" description="Type I restriction modification DNA specificity" evidence="4">
    <location>
        <begin position="225"/>
        <end position="399"/>
    </location>
</feature>
<dbReference type="RefSeq" id="WP_123214095.1">
    <property type="nucleotide sequence ID" value="NZ_RJTM01000002.1"/>
</dbReference>
<dbReference type="InterPro" id="IPR044946">
    <property type="entry name" value="Restrct_endonuc_typeI_TRD_sf"/>
</dbReference>
<comment type="similarity">
    <text evidence="1">Belongs to the type-I restriction system S methylase family.</text>
</comment>
<dbReference type="EMBL" id="RJTM01000002">
    <property type="protein sequence ID" value="RNL95183.1"/>
    <property type="molecule type" value="Genomic_DNA"/>
</dbReference>
<dbReference type="Gene3D" id="3.90.220.20">
    <property type="entry name" value="DNA methylase specificity domains"/>
    <property type="match status" value="2"/>
</dbReference>
<evidence type="ECO:0000256" key="3">
    <source>
        <dbReference type="ARBA" id="ARBA00023125"/>
    </source>
</evidence>
<dbReference type="CDD" id="cd17521">
    <property type="entry name" value="RMtype1_S_Sau13435ORF2165P_TRD2-CR2_like"/>
    <property type="match status" value="1"/>
</dbReference>
<reference evidence="5 6" key="1">
    <citation type="submission" date="2018-10" db="EMBL/GenBank/DDBJ databases">
        <title>Sinomicrobium pectinilyticum sp. nov., a pectinase-producing bacterium isolated from alkaline and saline soil, and emended description of the genus Sinomicrobium.</title>
        <authorList>
            <person name="Cheng B."/>
            <person name="Li C."/>
            <person name="Lai Q."/>
            <person name="Du M."/>
            <person name="Shao Z."/>
            <person name="Xu P."/>
            <person name="Yang C."/>
        </authorList>
    </citation>
    <scope>NUCLEOTIDE SEQUENCE [LARGE SCALE GENOMIC DNA]</scope>
    <source>
        <strain evidence="5 6">5DNS001</strain>
    </source>
</reference>
<dbReference type="GO" id="GO:0003677">
    <property type="term" value="F:DNA binding"/>
    <property type="evidence" value="ECO:0007669"/>
    <property type="project" value="UniProtKB-KW"/>
</dbReference>
<dbReference type="Pfam" id="PF01420">
    <property type="entry name" value="Methylase_S"/>
    <property type="match status" value="2"/>
</dbReference>
<dbReference type="InterPro" id="IPR000055">
    <property type="entry name" value="Restrct_endonuc_typeI_TRD"/>
</dbReference>
<evidence type="ECO:0000256" key="2">
    <source>
        <dbReference type="ARBA" id="ARBA00022747"/>
    </source>
</evidence>
<dbReference type="PANTHER" id="PTHR30408">
    <property type="entry name" value="TYPE-1 RESTRICTION ENZYME ECOKI SPECIFICITY PROTEIN"/>
    <property type="match status" value="1"/>
</dbReference>
<evidence type="ECO:0000259" key="4">
    <source>
        <dbReference type="Pfam" id="PF01420"/>
    </source>
</evidence>
<dbReference type="OrthoDB" id="667970at2"/>
<keyword evidence="6" id="KW-1185">Reference proteome</keyword>
<keyword evidence="5" id="KW-0540">Nuclease</keyword>
<proteinExistence type="inferred from homology"/>
<sequence>MTQKSKEGRNVPNLRFPGFGYEWTQTTLEACSESLEYGMNSAAMTFDGKNKYIRITDIDEASSKYNPDVPVSPEGDLEDKYLVKENDILFARTGASTGKSYLYNINDGKLYFAGFLIKVKVNHLNNANFIFNQTKTDHYQRWVTVMSMRSGQPGINSKEYASFKFWVPSKSEQDKIASFFTIIDKRIEAQSKIIEDYKLLKKGLMQKIFKQKIRFKDKDGQELHEWEIKKLSNLCERVSRKNKEDNKNVLTISAQLGLINQEEYFNTSVSAKNVTGYYLLEKNEFAYNKSYSKGYPMGAVKRLKKYEKGVVSTLYICFEFNAEVSLEFMEQYFESGFHNHELSKVAQEGARNHGLLNIAVGDFFATKLLLPSKQEQQKIASTLSAIDDKIELETKLLEQFKTQKQYFLQNLFI</sequence>
<keyword evidence="5" id="KW-0378">Hydrolase</keyword>
<keyword evidence="2" id="KW-0680">Restriction system</keyword>
<dbReference type="GO" id="GO:0009307">
    <property type="term" value="P:DNA restriction-modification system"/>
    <property type="evidence" value="ECO:0007669"/>
    <property type="project" value="UniProtKB-KW"/>
</dbReference>
<dbReference type="InterPro" id="IPR052021">
    <property type="entry name" value="Type-I_RS_S_subunit"/>
</dbReference>
<protein>
    <submittedName>
        <fullName evidence="5">Restriction endonuclease subunit S</fullName>
    </submittedName>
</protein>
<accession>A0A3N0F4U4</accession>
<dbReference type="SUPFAM" id="SSF116734">
    <property type="entry name" value="DNA methylase specificity domain"/>
    <property type="match status" value="2"/>
</dbReference>
<dbReference type="Proteomes" id="UP000267469">
    <property type="component" value="Unassembled WGS sequence"/>
</dbReference>
<dbReference type="AlphaFoldDB" id="A0A3N0F4U4"/>
<dbReference type="PANTHER" id="PTHR30408:SF12">
    <property type="entry name" value="TYPE I RESTRICTION ENZYME MJAVIII SPECIFICITY SUBUNIT"/>
    <property type="match status" value="1"/>
</dbReference>
<evidence type="ECO:0000313" key="5">
    <source>
        <dbReference type="EMBL" id="RNL95183.1"/>
    </source>
</evidence>
<keyword evidence="5" id="KW-0255">Endonuclease</keyword>
<gene>
    <name evidence="5" type="ORF">ED312_00865</name>
</gene>
<organism evidence="5 6">
    <name type="scientific">Sinomicrobium pectinilyticum</name>
    <dbReference type="NCBI Taxonomy" id="1084421"/>
    <lineage>
        <taxon>Bacteria</taxon>
        <taxon>Pseudomonadati</taxon>
        <taxon>Bacteroidota</taxon>
        <taxon>Flavobacteriia</taxon>
        <taxon>Flavobacteriales</taxon>
        <taxon>Flavobacteriaceae</taxon>
        <taxon>Sinomicrobium</taxon>
    </lineage>
</organism>
<dbReference type="GO" id="GO:0004519">
    <property type="term" value="F:endonuclease activity"/>
    <property type="evidence" value="ECO:0007669"/>
    <property type="project" value="UniProtKB-KW"/>
</dbReference>